<evidence type="ECO:0000259" key="3">
    <source>
        <dbReference type="Pfam" id="PF07992"/>
    </source>
</evidence>
<dbReference type="InterPro" id="IPR036188">
    <property type="entry name" value="FAD/NAD-bd_sf"/>
</dbReference>
<evidence type="ECO:0000313" key="5">
    <source>
        <dbReference type="Proteomes" id="UP001597040"/>
    </source>
</evidence>
<feature type="region of interest" description="Disordered" evidence="2">
    <location>
        <begin position="381"/>
        <end position="404"/>
    </location>
</feature>
<keyword evidence="1" id="KW-0560">Oxidoreductase</keyword>
<sequence length="404" mass="43668">MKYDLIVIGAGPAGMCASIEAASHGASVAIVDENPVSGGKLLGQLHEEEQKRWWIGKEIALKLEEKVNQLEITSFQEREVWGIFPRWQVMLNSGEHLQSKNVLIATGAAEKAIPIPGWTTPGVMAIGAAQVLTNYYRVKPGNKVAVVGVDPLSLSVAHEMKMAGINVVGIFLPPFNELSEGKSNPKQMISNLSSLAHLAPNPLLKVAGKMAQYTSVQHIGAKLYPPVGLKIWGIPLFLRKAVLEIEGVNQVESITIATVNSEGMVKQNTLKRVEVDCVCISGGLYPLSEIAGVAGCDSAYIDDLGGYIPLHNDEMETTQSGIFVAGNITGIEGAKVAMAQGELAGKSISVKLGLVKNGRDVIRKAQNKVENEREKAILTFQQNSKRGRKKSAQFWNKKQRVNKD</sequence>
<gene>
    <name evidence="4" type="ORF">ACFQ3N_14660</name>
</gene>
<dbReference type="PRINTS" id="PR00368">
    <property type="entry name" value="FADPNR"/>
</dbReference>
<dbReference type="RefSeq" id="WP_390363285.1">
    <property type="nucleotide sequence ID" value="NZ_JBHTKJ010000041.1"/>
</dbReference>
<dbReference type="PANTHER" id="PTHR42949">
    <property type="entry name" value="ANAEROBIC GLYCEROL-3-PHOSPHATE DEHYDROGENASE SUBUNIT B"/>
    <property type="match status" value="1"/>
</dbReference>
<protein>
    <submittedName>
        <fullName evidence="4">NAD(P)/FAD-dependent oxidoreductase</fullName>
    </submittedName>
</protein>
<organism evidence="4 5">
    <name type="scientific">Virgibacillus byunsanensis</name>
    <dbReference type="NCBI Taxonomy" id="570945"/>
    <lineage>
        <taxon>Bacteria</taxon>
        <taxon>Bacillati</taxon>
        <taxon>Bacillota</taxon>
        <taxon>Bacilli</taxon>
        <taxon>Bacillales</taxon>
        <taxon>Bacillaceae</taxon>
        <taxon>Virgibacillus</taxon>
    </lineage>
</organism>
<dbReference type="PANTHER" id="PTHR42949:SF3">
    <property type="entry name" value="ANAEROBIC GLYCEROL-3-PHOSPHATE DEHYDROGENASE SUBUNIT B"/>
    <property type="match status" value="1"/>
</dbReference>
<evidence type="ECO:0000256" key="2">
    <source>
        <dbReference type="SAM" id="MobiDB-lite"/>
    </source>
</evidence>
<proteinExistence type="predicted"/>
<dbReference type="InterPro" id="IPR051691">
    <property type="entry name" value="Metab_Enz_Cyan_OpOx_G3PDH"/>
</dbReference>
<accession>A0ABW3LP88</accession>
<dbReference type="InterPro" id="IPR023753">
    <property type="entry name" value="FAD/NAD-binding_dom"/>
</dbReference>
<feature type="compositionally biased region" description="Basic residues" evidence="2">
    <location>
        <begin position="385"/>
        <end position="404"/>
    </location>
</feature>
<dbReference type="Gene3D" id="3.50.50.60">
    <property type="entry name" value="FAD/NAD(P)-binding domain"/>
    <property type="match status" value="2"/>
</dbReference>
<feature type="domain" description="FAD/NAD(P)-binding" evidence="3">
    <location>
        <begin position="242"/>
        <end position="341"/>
    </location>
</feature>
<comment type="caution">
    <text evidence="4">The sequence shown here is derived from an EMBL/GenBank/DDBJ whole genome shotgun (WGS) entry which is preliminary data.</text>
</comment>
<dbReference type="SUPFAM" id="SSF51905">
    <property type="entry name" value="FAD/NAD(P)-binding domain"/>
    <property type="match status" value="1"/>
</dbReference>
<feature type="domain" description="FAD/NAD(P)-binding" evidence="3">
    <location>
        <begin position="3"/>
        <end position="167"/>
    </location>
</feature>
<dbReference type="Pfam" id="PF07992">
    <property type="entry name" value="Pyr_redox_2"/>
    <property type="match status" value="2"/>
</dbReference>
<evidence type="ECO:0000313" key="4">
    <source>
        <dbReference type="EMBL" id="MFD1039628.1"/>
    </source>
</evidence>
<dbReference type="Proteomes" id="UP001597040">
    <property type="component" value="Unassembled WGS sequence"/>
</dbReference>
<evidence type="ECO:0000256" key="1">
    <source>
        <dbReference type="ARBA" id="ARBA00023002"/>
    </source>
</evidence>
<dbReference type="EMBL" id="JBHTKJ010000041">
    <property type="protein sequence ID" value="MFD1039628.1"/>
    <property type="molecule type" value="Genomic_DNA"/>
</dbReference>
<keyword evidence="5" id="KW-1185">Reference proteome</keyword>
<dbReference type="PRINTS" id="PR00411">
    <property type="entry name" value="PNDRDTASEI"/>
</dbReference>
<name>A0ABW3LP88_9BACI</name>
<reference evidence="5" key="1">
    <citation type="journal article" date="2019" name="Int. J. Syst. Evol. Microbiol.">
        <title>The Global Catalogue of Microorganisms (GCM) 10K type strain sequencing project: providing services to taxonomists for standard genome sequencing and annotation.</title>
        <authorList>
            <consortium name="The Broad Institute Genomics Platform"/>
            <consortium name="The Broad Institute Genome Sequencing Center for Infectious Disease"/>
            <person name="Wu L."/>
            <person name="Ma J."/>
        </authorList>
    </citation>
    <scope>NUCLEOTIDE SEQUENCE [LARGE SCALE GENOMIC DNA]</scope>
    <source>
        <strain evidence="5">CCUG 56754</strain>
    </source>
</reference>